<proteinExistence type="predicted"/>
<name>A0AAU9PTD8_9ASTR</name>
<organism evidence="1 2">
    <name type="scientific">Lactuca virosa</name>
    <dbReference type="NCBI Taxonomy" id="75947"/>
    <lineage>
        <taxon>Eukaryota</taxon>
        <taxon>Viridiplantae</taxon>
        <taxon>Streptophyta</taxon>
        <taxon>Embryophyta</taxon>
        <taxon>Tracheophyta</taxon>
        <taxon>Spermatophyta</taxon>
        <taxon>Magnoliopsida</taxon>
        <taxon>eudicotyledons</taxon>
        <taxon>Gunneridae</taxon>
        <taxon>Pentapetalae</taxon>
        <taxon>asterids</taxon>
        <taxon>campanulids</taxon>
        <taxon>Asterales</taxon>
        <taxon>Asteraceae</taxon>
        <taxon>Cichorioideae</taxon>
        <taxon>Cichorieae</taxon>
        <taxon>Lactucinae</taxon>
        <taxon>Lactuca</taxon>
    </lineage>
</organism>
<reference evidence="1 2" key="1">
    <citation type="submission" date="2022-01" db="EMBL/GenBank/DDBJ databases">
        <authorList>
            <person name="Xiong W."/>
            <person name="Schranz E."/>
        </authorList>
    </citation>
    <scope>NUCLEOTIDE SEQUENCE [LARGE SCALE GENOMIC DNA]</scope>
</reference>
<evidence type="ECO:0000313" key="2">
    <source>
        <dbReference type="Proteomes" id="UP001157418"/>
    </source>
</evidence>
<evidence type="ECO:0000313" key="1">
    <source>
        <dbReference type="EMBL" id="CAH1453667.1"/>
    </source>
</evidence>
<protein>
    <submittedName>
        <fullName evidence="1">Uncharacterized protein</fullName>
    </submittedName>
</protein>
<accession>A0AAU9PTD8</accession>
<keyword evidence="2" id="KW-1185">Reference proteome</keyword>
<dbReference type="EMBL" id="CAKMRJ010005745">
    <property type="protein sequence ID" value="CAH1453667.1"/>
    <property type="molecule type" value="Genomic_DNA"/>
</dbReference>
<dbReference type="AlphaFoldDB" id="A0AAU9PTD8"/>
<comment type="caution">
    <text evidence="1">The sequence shown here is derived from an EMBL/GenBank/DDBJ whole genome shotgun (WGS) entry which is preliminary data.</text>
</comment>
<dbReference type="Proteomes" id="UP001157418">
    <property type="component" value="Unassembled WGS sequence"/>
</dbReference>
<gene>
    <name evidence="1" type="ORF">LVIROSA_LOCUS38898</name>
</gene>
<sequence>MSFEKVEGHIFNLSTVKVCKLNKIDPKVKIAILITFPFEYTCLLITRTTKPSPLADDASVFGQRRLRLRSPVDDTDEVSYSGLQPLPPPPSLTLFTGLLQGLKKTKTNKSRLCPMTWIFPKAYNESATKGKKRLEKLKSLFQLEW</sequence>